<dbReference type="AlphaFoldDB" id="A0A484NUS1"/>
<dbReference type="PROSITE" id="PS51257">
    <property type="entry name" value="PROKAR_LIPOPROTEIN"/>
    <property type="match status" value="1"/>
</dbReference>
<dbReference type="InterPro" id="IPR016195">
    <property type="entry name" value="Pol/histidinol_Pase-like"/>
</dbReference>
<protein>
    <submittedName>
        <fullName evidence="2">Histidinol phosphatase and related hydrolases of the PHP family</fullName>
    </submittedName>
</protein>
<feature type="region of interest" description="Disordered" evidence="1">
    <location>
        <begin position="30"/>
        <end position="56"/>
    </location>
</feature>
<evidence type="ECO:0000313" key="2">
    <source>
        <dbReference type="EMBL" id="VFR17302.1"/>
    </source>
</evidence>
<dbReference type="GO" id="GO:0016787">
    <property type="term" value="F:hydrolase activity"/>
    <property type="evidence" value="ECO:0007669"/>
    <property type="project" value="UniProtKB-KW"/>
</dbReference>
<dbReference type="EMBL" id="CAADHY010000009">
    <property type="protein sequence ID" value="VFR17302.1"/>
    <property type="molecule type" value="Genomic_DNA"/>
</dbReference>
<feature type="compositionally biased region" description="Pro residues" evidence="1">
    <location>
        <begin position="43"/>
        <end position="56"/>
    </location>
</feature>
<reference evidence="2" key="1">
    <citation type="submission" date="2019-03" db="EMBL/GenBank/DDBJ databases">
        <authorList>
            <person name="Danneels B."/>
        </authorList>
    </citation>
    <scope>NUCLEOTIDE SEQUENCE</scope>
</reference>
<evidence type="ECO:0000256" key="1">
    <source>
        <dbReference type="SAM" id="MobiDB-lite"/>
    </source>
</evidence>
<keyword evidence="2" id="KW-0378">Hydrolase</keyword>
<accession>A0A484NUS1</accession>
<sequence length="554" mass="60914">MKISISLAMLPRTLLSVLLASSLLAACGGSDDDAPPAETTPPVTDPGTPPTPEPEPPVVTGAWSKGDLHVHTYQSDDAQVSLEHVLDQAFDRYKLDWAAISNHLRLSRRDHTGADLPASIPFSQGMAEYEVPFIRQMQEAGRYAGKTIFTSFEWDMPTHDHVNVGIGVNDPMSPAALQAVAEFEYLFTNRDPNLFDPALVSRLSGETRAYATHEDSLAALQWLRDKHPGDSYMLLNHPSRYMNKYTAGQIREMHDLAPEVFFTIEGMVGNQMEPDRGGYAEAYIPANLGSRTYGGTDYLVAKLGGTWDALLGEGRRIWTVADSDYHFRTAQGQFSSGYAPGEYSKTYVWKDGDDMAAVMVGLRSGRVYGVFGDLIDQLDFSAQGAAGTVHMGGELVAAKDEEVEVTIRFRSPETNNYEYPFDSGNPTYTKPTVDHVDLIVGDVTGKAQAGTPGYDADTNPSTKVLARFTKDDWTVDEAGYNVITYRVTATHSQYLRLRGTNLGIDVANETADGEPLPDGKIDFADNAHRFNAINARNYNDLWFYSNPVFVTVAD</sequence>
<organism evidence="2">
    <name type="scientific">plant metagenome</name>
    <dbReference type="NCBI Taxonomy" id="1297885"/>
    <lineage>
        <taxon>unclassified sequences</taxon>
        <taxon>metagenomes</taxon>
        <taxon>organismal metagenomes</taxon>
    </lineage>
</organism>
<proteinExistence type="predicted"/>
<gene>
    <name evidence="2" type="ORF">AMP9_0160</name>
</gene>
<name>A0A484NUS1_9ZZZZ</name>
<dbReference type="Gene3D" id="3.20.20.140">
    <property type="entry name" value="Metal-dependent hydrolases"/>
    <property type="match status" value="1"/>
</dbReference>
<dbReference type="SUPFAM" id="SSF89550">
    <property type="entry name" value="PHP domain-like"/>
    <property type="match status" value="1"/>
</dbReference>